<dbReference type="Pfam" id="PF01416">
    <property type="entry name" value="PseudoU_synth_1"/>
    <property type="match status" value="1"/>
</dbReference>
<dbReference type="GO" id="GO:0160147">
    <property type="term" value="F:tRNA pseudouridine(38-40) synthase activity"/>
    <property type="evidence" value="ECO:0007669"/>
    <property type="project" value="UniProtKB-EC"/>
</dbReference>
<gene>
    <name evidence="22" type="ORF">X975_16437</name>
</gene>
<dbReference type="GO" id="GO:0031119">
    <property type="term" value="P:tRNA pseudouridine synthesis"/>
    <property type="evidence" value="ECO:0007669"/>
    <property type="project" value="InterPro"/>
</dbReference>
<dbReference type="Gene3D" id="3.30.70.580">
    <property type="entry name" value="Pseudouridine synthase I, catalytic domain, N-terminal subdomain"/>
    <property type="match status" value="1"/>
</dbReference>
<reference evidence="22 23" key="1">
    <citation type="submission" date="2013-11" db="EMBL/GenBank/DDBJ databases">
        <title>Genome sequencing of Stegodyphus mimosarum.</title>
        <authorList>
            <person name="Bechsgaard J."/>
        </authorList>
    </citation>
    <scope>NUCLEOTIDE SEQUENCE [LARGE SCALE GENOMIC DNA]</scope>
</reference>
<dbReference type="FunFam" id="3.30.70.660:FF:000002">
    <property type="entry name" value="tRNA pseudouridine synthase"/>
    <property type="match status" value="1"/>
</dbReference>
<feature type="binding site" evidence="19">
    <location>
        <position position="199"/>
    </location>
    <ligand>
        <name>substrate</name>
    </ligand>
</feature>
<evidence type="ECO:0000256" key="18">
    <source>
        <dbReference type="PIRSR" id="PIRSR641708-1"/>
    </source>
</evidence>
<dbReference type="EC" id="5.4.99.12" evidence="12"/>
<evidence type="ECO:0000256" key="7">
    <source>
        <dbReference type="ARBA" id="ARBA00023242"/>
    </source>
</evidence>
<evidence type="ECO:0000256" key="9">
    <source>
        <dbReference type="ARBA" id="ARBA00052184"/>
    </source>
</evidence>
<dbReference type="Proteomes" id="UP000054359">
    <property type="component" value="Unassembled WGS sequence"/>
</dbReference>
<dbReference type="EMBL" id="KK115278">
    <property type="protein sequence ID" value="KFM64658.1"/>
    <property type="molecule type" value="Genomic_DNA"/>
</dbReference>
<dbReference type="OrthoDB" id="10256309at2759"/>
<keyword evidence="4" id="KW-0507">mRNA processing</keyword>
<feature type="non-terminal residue" evidence="22">
    <location>
        <position position="469"/>
    </location>
</feature>
<comment type="subcellular location">
    <subcellularLocation>
        <location evidence="2">Nucleus</location>
    </subcellularLocation>
</comment>
<dbReference type="InterPro" id="IPR020094">
    <property type="entry name" value="TruA/RsuA/RluB/E/F_N"/>
</dbReference>
<organism evidence="22 23">
    <name type="scientific">Stegodyphus mimosarum</name>
    <name type="common">African social velvet spider</name>
    <dbReference type="NCBI Taxonomy" id="407821"/>
    <lineage>
        <taxon>Eukaryota</taxon>
        <taxon>Metazoa</taxon>
        <taxon>Ecdysozoa</taxon>
        <taxon>Arthropoda</taxon>
        <taxon>Chelicerata</taxon>
        <taxon>Arachnida</taxon>
        <taxon>Araneae</taxon>
        <taxon>Araneomorphae</taxon>
        <taxon>Entelegynae</taxon>
        <taxon>Eresoidea</taxon>
        <taxon>Eresidae</taxon>
        <taxon>Stegodyphus</taxon>
    </lineage>
</organism>
<dbReference type="AlphaFoldDB" id="A0A087THR9"/>
<evidence type="ECO:0000256" key="20">
    <source>
        <dbReference type="SAM" id="MobiDB-lite"/>
    </source>
</evidence>
<dbReference type="InterPro" id="IPR020103">
    <property type="entry name" value="PsdUridine_synth_cat_dom_sf"/>
</dbReference>
<sequence>MIRRSVLAFCDLLLPRNCLKKSPTKLIRMSSECAGDSLKRKVDEISDCSDSVSKKPLVSNEKPLDDIIVKALGDTNRVRKPKKVVFLLCYLGKEFYGMQRNSNVSTVEEELFKALLETNVILKSEFDFPKTMKFQRAARTDKGVSAVRQIVSLKIPLKEISDALPEKINQHLPPEIRLVAVKRVTQSFDAKIACDARTYSYMLPTFAFAPNIEGNSEEYRIDDEKIKEVNKFLQNYIGTHNFYNFTSGRLPGDPSCKRYIISCECGPPFESCGLEFSVIKVKGQSFMLHQIRKMVGLTIAFMRNLADDSILEKIWLKERIDIPKAPGLGLMLEELHYDWYDSKYGSDGMHEPLKWDAYNEFVETFKQEKICANIAKTEREEKSMLQWLETLPHHSYDVRDAGPPEKLPPKVPIEATVSDDLHQQQSVLKAVSNSSVSLSAIDEKLCSDEVNSNTTSSELSTNICKKETE</sequence>
<keyword evidence="23" id="KW-1185">Reference proteome</keyword>
<feature type="compositionally biased region" description="Low complexity" evidence="20">
    <location>
        <begin position="451"/>
        <end position="462"/>
    </location>
</feature>
<comment type="catalytic activity">
    <reaction evidence="1">
        <text>a uridine in mRNA = a pseudouridine in mRNA</text>
        <dbReference type="Rhea" id="RHEA:56644"/>
        <dbReference type="Rhea" id="RHEA-COMP:14658"/>
        <dbReference type="Rhea" id="RHEA-COMP:14659"/>
        <dbReference type="ChEBI" id="CHEBI:65314"/>
        <dbReference type="ChEBI" id="CHEBI:65315"/>
    </reaction>
</comment>
<dbReference type="InterPro" id="IPR020097">
    <property type="entry name" value="PsdUridine_synth_TruA_a/b_dom"/>
</dbReference>
<name>A0A087THR9_STEMI</name>
<evidence type="ECO:0000256" key="5">
    <source>
        <dbReference type="ARBA" id="ARBA00022694"/>
    </source>
</evidence>
<keyword evidence="7" id="KW-0539">Nucleus</keyword>
<dbReference type="GO" id="GO:0006397">
    <property type="term" value="P:mRNA processing"/>
    <property type="evidence" value="ECO:0007669"/>
    <property type="project" value="UniProtKB-KW"/>
</dbReference>
<evidence type="ECO:0000313" key="22">
    <source>
        <dbReference type="EMBL" id="KFM64658.1"/>
    </source>
</evidence>
<evidence type="ECO:0000256" key="4">
    <source>
        <dbReference type="ARBA" id="ARBA00022664"/>
    </source>
</evidence>
<dbReference type="InterPro" id="IPR020095">
    <property type="entry name" value="PsdUridine_synth_TruA_C"/>
</dbReference>
<evidence type="ECO:0000256" key="10">
    <source>
        <dbReference type="ARBA" id="ARBA00053709"/>
    </source>
</evidence>
<evidence type="ECO:0000256" key="6">
    <source>
        <dbReference type="ARBA" id="ARBA00023235"/>
    </source>
</evidence>
<comment type="catalytic activity">
    <reaction evidence="8">
        <text>a uridine in tRNA = a pseudouridine in tRNA</text>
        <dbReference type="Rhea" id="RHEA:54572"/>
        <dbReference type="Rhea" id="RHEA-COMP:13339"/>
        <dbReference type="Rhea" id="RHEA-COMP:13934"/>
        <dbReference type="ChEBI" id="CHEBI:65314"/>
        <dbReference type="ChEBI" id="CHEBI:65315"/>
    </reaction>
</comment>
<evidence type="ECO:0000256" key="16">
    <source>
        <dbReference type="ARBA" id="ARBA00080849"/>
    </source>
</evidence>
<evidence type="ECO:0000256" key="1">
    <source>
        <dbReference type="ARBA" id="ARBA00001166"/>
    </source>
</evidence>
<evidence type="ECO:0000259" key="21">
    <source>
        <dbReference type="Pfam" id="PF01416"/>
    </source>
</evidence>
<evidence type="ECO:0000256" key="11">
    <source>
        <dbReference type="ARBA" id="ARBA00064589"/>
    </source>
</evidence>
<accession>A0A087THR9</accession>
<dbReference type="InterPro" id="IPR001406">
    <property type="entry name" value="PsdUridine_synth_TruA"/>
</dbReference>
<dbReference type="InterPro" id="IPR041708">
    <property type="entry name" value="PUS1/PUS2-like"/>
</dbReference>
<keyword evidence="5" id="KW-0819">tRNA processing</keyword>
<dbReference type="PANTHER" id="PTHR11142">
    <property type="entry name" value="PSEUDOURIDYLATE SYNTHASE"/>
    <property type="match status" value="1"/>
</dbReference>
<comment type="function">
    <text evidence="10">Pseudouridylate synthase that catalyzes pseudouridylation of tRNAs and mRNAs. Acts on positions 27/28 in the anticodon stem and also positions 34 and 36 in the anticodon of an intron containing tRNA. Also catalyzes pseudouridylation of mRNAs: mediates pseudouridylation of mRNAs with the consensus sequence 5'-UGUAG-3'. Acts as a regulator of pre-mRNA splicing by mediating pseudouridylation of pre-mRNAs at locations associated with alternatively spliced regions. Pseudouridylation of pre-mRNAs near splice sites directly regulates mRNA splicing and mRNA 3'-end processing. Involved in regulation of nuclear receptor activity through pseudouridylation of SRA1 mRNA.</text>
</comment>
<dbReference type="NCBIfam" id="TIGR00071">
    <property type="entry name" value="hisT_truA"/>
    <property type="match status" value="1"/>
</dbReference>
<comment type="subunit">
    <text evidence="11">Monomer. Forms a complex with RARG and the SRA1 RNA in the nucleus.</text>
</comment>
<evidence type="ECO:0000256" key="13">
    <source>
        <dbReference type="ARBA" id="ARBA00068582"/>
    </source>
</evidence>
<evidence type="ECO:0000256" key="15">
    <source>
        <dbReference type="ARBA" id="ARBA00079087"/>
    </source>
</evidence>
<evidence type="ECO:0000256" key="17">
    <source>
        <dbReference type="ARBA" id="ARBA00081344"/>
    </source>
</evidence>
<dbReference type="FunFam" id="3.30.70.580:FF:000002">
    <property type="entry name" value="tRNA pseudouridine synthase"/>
    <property type="match status" value="1"/>
</dbReference>
<dbReference type="SUPFAM" id="SSF55120">
    <property type="entry name" value="Pseudouridine synthase"/>
    <property type="match status" value="1"/>
</dbReference>
<proteinExistence type="inferred from homology"/>
<evidence type="ECO:0000313" key="23">
    <source>
        <dbReference type="Proteomes" id="UP000054359"/>
    </source>
</evidence>
<dbReference type="PANTHER" id="PTHR11142:SF4">
    <property type="entry name" value="PSEUDOURIDYLATE SYNTHASE 1 HOMOLOG"/>
    <property type="match status" value="1"/>
</dbReference>
<evidence type="ECO:0000256" key="19">
    <source>
        <dbReference type="PIRSR" id="PIRSR641708-2"/>
    </source>
</evidence>
<evidence type="ECO:0000256" key="2">
    <source>
        <dbReference type="ARBA" id="ARBA00004123"/>
    </source>
</evidence>
<protein>
    <recommendedName>
        <fullName evidence="13">Pseudouridylate synthase 1 homolog</fullName>
        <ecNumber evidence="12">5.4.99.12</ecNumber>
    </recommendedName>
    <alternativeName>
        <fullName evidence="14">tRNA pseudouridine synthase 1</fullName>
    </alternativeName>
    <alternativeName>
        <fullName evidence="17">tRNA pseudouridine(38-40) synthase</fullName>
    </alternativeName>
    <alternativeName>
        <fullName evidence="15">tRNA pseudouridylate synthase I</fullName>
    </alternativeName>
    <alternativeName>
        <fullName evidence="16">tRNA-uridine isomerase I</fullName>
    </alternativeName>
</protein>
<dbReference type="OMA" id="CDARTYT"/>
<comment type="similarity">
    <text evidence="3">Belongs to the tRNA pseudouridine synthase TruA family.</text>
</comment>
<feature type="active site" description="Nucleophile" evidence="18">
    <location>
        <position position="141"/>
    </location>
</feature>
<evidence type="ECO:0000256" key="14">
    <source>
        <dbReference type="ARBA" id="ARBA00075153"/>
    </source>
</evidence>
<evidence type="ECO:0000256" key="3">
    <source>
        <dbReference type="ARBA" id="ARBA00009375"/>
    </source>
</evidence>
<comment type="catalytic activity">
    <reaction evidence="9">
        <text>uridine(38/39/40) in tRNA = pseudouridine(38/39/40) in tRNA</text>
        <dbReference type="Rhea" id="RHEA:22376"/>
        <dbReference type="Rhea" id="RHEA-COMP:10085"/>
        <dbReference type="Rhea" id="RHEA-COMP:10087"/>
        <dbReference type="ChEBI" id="CHEBI:65314"/>
        <dbReference type="ChEBI" id="CHEBI:65315"/>
        <dbReference type="EC" id="5.4.99.12"/>
    </reaction>
</comment>
<dbReference type="STRING" id="407821.A0A087THR9"/>
<evidence type="ECO:0000256" key="12">
    <source>
        <dbReference type="ARBA" id="ARBA00066509"/>
    </source>
</evidence>
<dbReference type="GO" id="GO:1990481">
    <property type="term" value="P:mRNA pseudouridine synthesis"/>
    <property type="evidence" value="ECO:0007669"/>
    <property type="project" value="TreeGrafter"/>
</dbReference>
<dbReference type="GO" id="GO:0005634">
    <property type="term" value="C:nucleus"/>
    <property type="evidence" value="ECO:0007669"/>
    <property type="project" value="UniProtKB-SubCell"/>
</dbReference>
<feature type="region of interest" description="Disordered" evidence="20">
    <location>
        <begin position="449"/>
        <end position="469"/>
    </location>
</feature>
<feature type="domain" description="Pseudouridine synthase I TruA alpha/beta" evidence="21">
    <location>
        <begin position="234"/>
        <end position="338"/>
    </location>
</feature>
<evidence type="ECO:0000256" key="8">
    <source>
        <dbReference type="ARBA" id="ARBA00036943"/>
    </source>
</evidence>
<dbReference type="Gene3D" id="3.30.70.660">
    <property type="entry name" value="Pseudouridine synthase I, catalytic domain, C-terminal subdomain"/>
    <property type="match status" value="1"/>
</dbReference>
<dbReference type="GO" id="GO:0003723">
    <property type="term" value="F:RNA binding"/>
    <property type="evidence" value="ECO:0007669"/>
    <property type="project" value="InterPro"/>
</dbReference>
<dbReference type="CDD" id="cd02568">
    <property type="entry name" value="PseudoU_synth_PUS1_PUS2"/>
    <property type="match status" value="1"/>
</dbReference>
<keyword evidence="6" id="KW-0413">Isomerase</keyword>